<reference evidence="2 3" key="1">
    <citation type="submission" date="2017-04" db="EMBL/GenBank/DDBJ databases">
        <authorList>
            <person name="Afonso C.L."/>
            <person name="Miller P.J."/>
            <person name="Scott M.A."/>
            <person name="Spackman E."/>
            <person name="Goraichik I."/>
            <person name="Dimitrov K.M."/>
            <person name="Suarez D.L."/>
            <person name="Swayne D.E."/>
        </authorList>
    </citation>
    <scope>NUCLEOTIDE SEQUENCE [LARGE SCALE GENOMIC DNA]</scope>
    <source>
        <strain evidence="2 3">CGMCC 1.12644</strain>
    </source>
</reference>
<evidence type="ECO:0000259" key="1">
    <source>
        <dbReference type="Pfam" id="PF02602"/>
    </source>
</evidence>
<dbReference type="Gene3D" id="3.40.50.10090">
    <property type="match status" value="1"/>
</dbReference>
<dbReference type="Pfam" id="PF02602">
    <property type="entry name" value="HEM4"/>
    <property type="match status" value="1"/>
</dbReference>
<dbReference type="InterPro" id="IPR036108">
    <property type="entry name" value="4pyrrol_syn_uPrphyn_synt_sf"/>
</dbReference>
<dbReference type="GO" id="GO:0004852">
    <property type="term" value="F:uroporphyrinogen-III synthase activity"/>
    <property type="evidence" value="ECO:0007669"/>
    <property type="project" value="InterPro"/>
</dbReference>
<dbReference type="GO" id="GO:0033014">
    <property type="term" value="P:tetrapyrrole biosynthetic process"/>
    <property type="evidence" value="ECO:0007669"/>
    <property type="project" value="InterPro"/>
</dbReference>
<dbReference type="EMBL" id="FWYD01000005">
    <property type="protein sequence ID" value="SMC77195.1"/>
    <property type="molecule type" value="Genomic_DNA"/>
</dbReference>
<keyword evidence="3" id="KW-1185">Reference proteome</keyword>
<gene>
    <name evidence="2" type="ORF">SAMN06295998_10541</name>
</gene>
<dbReference type="RefSeq" id="WP_179141456.1">
    <property type="nucleotide sequence ID" value="NZ_FWYD01000005.1"/>
</dbReference>
<evidence type="ECO:0000313" key="2">
    <source>
        <dbReference type="EMBL" id="SMC77195.1"/>
    </source>
</evidence>
<dbReference type="CDD" id="cd06578">
    <property type="entry name" value="HemD"/>
    <property type="match status" value="1"/>
</dbReference>
<accession>A0A1W2BW12</accession>
<dbReference type="Proteomes" id="UP000192330">
    <property type="component" value="Unassembled WGS sequence"/>
</dbReference>
<feature type="domain" description="Tetrapyrrole biosynthesis uroporphyrinogen III synthase" evidence="1">
    <location>
        <begin position="22"/>
        <end position="212"/>
    </location>
</feature>
<protein>
    <submittedName>
        <fullName evidence="2">Uroporphyrinogen-III synthase</fullName>
    </submittedName>
</protein>
<proteinExistence type="predicted"/>
<dbReference type="SUPFAM" id="SSF69618">
    <property type="entry name" value="HemD-like"/>
    <property type="match status" value="1"/>
</dbReference>
<evidence type="ECO:0000313" key="3">
    <source>
        <dbReference type="Proteomes" id="UP000192330"/>
    </source>
</evidence>
<dbReference type="STRING" id="1387277.SAMN06295998_10541"/>
<organism evidence="2 3">
    <name type="scientific">Primorskyibacter flagellatus</name>
    <dbReference type="NCBI Taxonomy" id="1387277"/>
    <lineage>
        <taxon>Bacteria</taxon>
        <taxon>Pseudomonadati</taxon>
        <taxon>Pseudomonadota</taxon>
        <taxon>Alphaproteobacteria</taxon>
        <taxon>Rhodobacterales</taxon>
        <taxon>Roseobacteraceae</taxon>
        <taxon>Primorskyibacter</taxon>
    </lineage>
</organism>
<name>A0A1W2BW12_9RHOB</name>
<dbReference type="InterPro" id="IPR003754">
    <property type="entry name" value="4pyrrol_synth_uPrphyn_synth"/>
</dbReference>
<sequence>MTRPEPDSRAFADTLRGCFDVVISPLFDVQVAENLPHIASDCGVIFTSINGVRAWQALGGQVHQPCFAVGEATGRAARALGFDPICAQGTAADMIPMIIRAAPTVPLVHARGRHARGGVADALVAAGIDTQAVVLYDQKAMSLNKDAISVLCGNRPVIAPLFSPRSATLFQAQAVIAAPVAVVAMSDAVAESLEQIAVQRVDIAAHPSADSMRRTVQRLLDADRWVEGREDAQ</sequence>
<dbReference type="AlphaFoldDB" id="A0A1W2BW12"/>